<evidence type="ECO:0000313" key="1">
    <source>
        <dbReference type="EMBL" id="EER04815.1"/>
    </source>
</evidence>
<dbReference type="Proteomes" id="UP000007800">
    <property type="component" value="Unassembled WGS sequence"/>
</dbReference>
<dbReference type="RefSeq" id="XP_002772999.1">
    <property type="nucleotide sequence ID" value="XM_002772953.1"/>
</dbReference>
<keyword evidence="2" id="KW-1185">Reference proteome</keyword>
<dbReference type="EMBL" id="GG681295">
    <property type="protein sequence ID" value="EER04815.1"/>
    <property type="molecule type" value="Genomic_DNA"/>
</dbReference>
<gene>
    <name evidence="1" type="ORF">Pmar_PMAR026367</name>
</gene>
<reference evidence="1 2" key="1">
    <citation type="submission" date="2008-07" db="EMBL/GenBank/DDBJ databases">
        <authorList>
            <person name="El-Sayed N."/>
            <person name="Caler E."/>
            <person name="Inman J."/>
            <person name="Amedeo P."/>
            <person name="Hass B."/>
            <person name="Wortman J."/>
        </authorList>
    </citation>
    <scope>NUCLEOTIDE SEQUENCE [LARGE SCALE GENOMIC DNA]</scope>
    <source>
        <strain evidence="2">ATCC 50983 / TXsc</strain>
    </source>
</reference>
<protein>
    <submittedName>
        <fullName evidence="1">Uncharacterized protein</fullName>
    </submittedName>
</protein>
<name>C5LEJ7_PERM5</name>
<proteinExistence type="predicted"/>
<organism evidence="2">
    <name type="scientific">Perkinsus marinus (strain ATCC 50983 / TXsc)</name>
    <dbReference type="NCBI Taxonomy" id="423536"/>
    <lineage>
        <taxon>Eukaryota</taxon>
        <taxon>Sar</taxon>
        <taxon>Alveolata</taxon>
        <taxon>Perkinsozoa</taxon>
        <taxon>Perkinsea</taxon>
        <taxon>Perkinsida</taxon>
        <taxon>Perkinsidae</taxon>
        <taxon>Perkinsus</taxon>
    </lineage>
</organism>
<evidence type="ECO:0000313" key="2">
    <source>
        <dbReference type="Proteomes" id="UP000007800"/>
    </source>
</evidence>
<accession>C5LEJ7</accession>
<dbReference type="InParanoid" id="C5LEJ7"/>
<dbReference type="GeneID" id="9050305"/>
<sequence>MSVSSRDIENIDVEAQNGSQQFCSAIVQKAASLRALGLADDYKGGKAKLLAASSPSDQKGVVKEVILRENAQSLSQARYESDVNVVVPYLMVKMTVSSS</sequence>
<dbReference type="AlphaFoldDB" id="C5LEJ7"/>